<protein>
    <submittedName>
        <fullName evidence="2">TatD family hydrolase</fullName>
    </submittedName>
</protein>
<reference evidence="3" key="1">
    <citation type="journal article" date="2019" name="Int. J. Syst. Evol. Microbiol.">
        <title>The Global Catalogue of Microorganisms (GCM) 10K type strain sequencing project: providing services to taxonomists for standard genome sequencing and annotation.</title>
        <authorList>
            <consortium name="The Broad Institute Genomics Platform"/>
            <consortium name="The Broad Institute Genome Sequencing Center for Infectious Disease"/>
            <person name="Wu L."/>
            <person name="Ma J."/>
        </authorList>
    </citation>
    <scope>NUCLEOTIDE SEQUENCE [LARGE SCALE GENOMIC DNA]</scope>
    <source>
        <strain evidence="3">CGMCC 1.10992</strain>
    </source>
</reference>
<evidence type="ECO:0000313" key="2">
    <source>
        <dbReference type="EMBL" id="MFD2095177.1"/>
    </source>
</evidence>
<dbReference type="Pfam" id="PF01026">
    <property type="entry name" value="TatD_DNase"/>
    <property type="match status" value="1"/>
</dbReference>
<dbReference type="RefSeq" id="WP_345338338.1">
    <property type="nucleotide sequence ID" value="NZ_BAABLI010000005.1"/>
</dbReference>
<dbReference type="SUPFAM" id="SSF51556">
    <property type="entry name" value="Metallo-dependent hydrolases"/>
    <property type="match status" value="1"/>
</dbReference>
<dbReference type="GO" id="GO:0016787">
    <property type="term" value="F:hydrolase activity"/>
    <property type="evidence" value="ECO:0007669"/>
    <property type="project" value="UniProtKB-KW"/>
</dbReference>
<comment type="similarity">
    <text evidence="1">Belongs to the metallo-dependent hydrolases superfamily.</text>
</comment>
<proteinExistence type="inferred from homology"/>
<keyword evidence="1 2" id="KW-0378">Hydrolase</keyword>
<evidence type="ECO:0000313" key="3">
    <source>
        <dbReference type="Proteomes" id="UP001597380"/>
    </source>
</evidence>
<keyword evidence="3" id="KW-1185">Reference proteome</keyword>
<dbReference type="PANTHER" id="PTHR42658:SF1">
    <property type="entry name" value="HYDROLASE TATD"/>
    <property type="match status" value="1"/>
</dbReference>
<dbReference type="InterPro" id="IPR032466">
    <property type="entry name" value="Metal_Hydrolase"/>
</dbReference>
<dbReference type="EMBL" id="JBHUHT010000008">
    <property type="protein sequence ID" value="MFD2095177.1"/>
    <property type="molecule type" value="Genomic_DNA"/>
</dbReference>
<evidence type="ECO:0000256" key="1">
    <source>
        <dbReference type="PIRNR" id="PIRNR005295"/>
    </source>
</evidence>
<accession>A0ABW4XJL0</accession>
<organism evidence="2 3">
    <name type="scientific">Corallincola platygyrae</name>
    <dbReference type="NCBI Taxonomy" id="1193278"/>
    <lineage>
        <taxon>Bacteria</taxon>
        <taxon>Pseudomonadati</taxon>
        <taxon>Pseudomonadota</taxon>
        <taxon>Gammaproteobacteria</taxon>
        <taxon>Alteromonadales</taxon>
        <taxon>Psychromonadaceae</taxon>
        <taxon>Corallincola</taxon>
    </lineage>
</organism>
<dbReference type="InterPro" id="IPR001130">
    <property type="entry name" value="TatD-like"/>
</dbReference>
<keyword evidence="1" id="KW-0479">Metal-binding</keyword>
<dbReference type="PIRSF" id="PIRSF005295">
    <property type="entry name" value="UCP005295_TatD"/>
    <property type="match status" value="1"/>
</dbReference>
<name>A0ABW4XJL0_9GAMM</name>
<dbReference type="Gene3D" id="3.20.20.140">
    <property type="entry name" value="Metal-dependent hydrolases"/>
    <property type="match status" value="1"/>
</dbReference>
<comment type="caution">
    <text evidence="2">The sequence shown here is derived from an EMBL/GenBank/DDBJ whole genome shotgun (WGS) entry which is preliminary data.</text>
</comment>
<gene>
    <name evidence="2" type="ORF">ACFSJ3_04210</name>
</gene>
<dbReference type="Proteomes" id="UP001597380">
    <property type="component" value="Unassembled WGS sequence"/>
</dbReference>
<sequence length="302" mass="33956">MHYFDPHIHMVSRTTDDYQNMANAGIIGVIEPAFWQGQPRTSVGSFVDYYDMLIGWERFRAKQFGILHYCTIGLNPKESNDLSIAEEVMKLLPGYLSKEGVVGVGEIGYDDITPNEERFMAEQMEIAKSMNLPVLIHTPHRDKLAGTERTIALIKEIGIDENLVLIDHLNEQTLPLVLETECWRGHSIYPNTKMSEPRMVKLLQQYGTEKMVINSAADWGVSDPLKVPKTAQAMREAGFSEQDISLVAFENPINFFAQSGRISIDQVAKPAIDQTQLWMDNSALRGQEPIVEAAPEADTENS</sequence>
<dbReference type="InterPro" id="IPR012022">
    <property type="entry name" value="UCP005295"/>
</dbReference>
<dbReference type="PANTHER" id="PTHR42658">
    <property type="entry name" value="HYDROLASE TATD"/>
    <property type="match status" value="1"/>
</dbReference>